<sequence>MSRTWFRRFGTGRRDGIRIVLFPHAGGSASAYLALSRTLTRTPAGTGGVTADPADVPDVVAVQYPGRQDRHHEPAYDDIGALADRLTEEVMPLTDRPFAFFGHSMGAVLAYEVARRLEQRSAPTPERLFLSARSAPRATPREQDQVGSDEELLERMRRLGGTAAGIFDEPELLALAMPALRADYRAVGSYAWTPGAPLNIPFTVLVGDSDPVVTVEGARAWQGFSAARCEVRVFPGGHFYLDDHTPEVAELIERTLGVPRREPAPDLRA</sequence>
<dbReference type="InterPro" id="IPR012223">
    <property type="entry name" value="TEII"/>
</dbReference>
<dbReference type="Pfam" id="PF00975">
    <property type="entry name" value="Thioesterase"/>
    <property type="match status" value="1"/>
</dbReference>
<comment type="similarity">
    <text evidence="1">Belongs to the thioesterase family.</text>
</comment>
<dbReference type="RefSeq" id="WP_229891504.1">
    <property type="nucleotide sequence ID" value="NZ_BNBD01000012.1"/>
</dbReference>
<evidence type="ECO:0000313" key="5">
    <source>
        <dbReference type="Proteomes" id="UP000638313"/>
    </source>
</evidence>
<dbReference type="GO" id="GO:0008610">
    <property type="term" value="P:lipid biosynthetic process"/>
    <property type="evidence" value="ECO:0007669"/>
    <property type="project" value="TreeGrafter"/>
</dbReference>
<keyword evidence="5" id="KW-1185">Reference proteome</keyword>
<evidence type="ECO:0000259" key="3">
    <source>
        <dbReference type="SMART" id="SM00824"/>
    </source>
</evidence>
<dbReference type="PANTHER" id="PTHR11487:SF0">
    <property type="entry name" value="S-ACYL FATTY ACID SYNTHASE THIOESTERASE, MEDIUM CHAIN"/>
    <property type="match status" value="1"/>
</dbReference>
<dbReference type="InterPro" id="IPR020802">
    <property type="entry name" value="TesA-like"/>
</dbReference>
<evidence type="ECO:0000256" key="2">
    <source>
        <dbReference type="ARBA" id="ARBA00022801"/>
    </source>
</evidence>
<feature type="domain" description="Thioesterase TesA-like" evidence="3">
    <location>
        <begin position="42"/>
        <end position="256"/>
    </location>
</feature>
<keyword evidence="2" id="KW-0378">Hydrolase</keyword>
<dbReference type="InterPro" id="IPR029058">
    <property type="entry name" value="AB_hydrolase_fold"/>
</dbReference>
<dbReference type="Proteomes" id="UP000638313">
    <property type="component" value="Unassembled WGS sequence"/>
</dbReference>
<organism evidence="4 5">
    <name type="scientific">Streptomyces mashuensis</name>
    <dbReference type="NCBI Taxonomy" id="33904"/>
    <lineage>
        <taxon>Bacteria</taxon>
        <taxon>Bacillati</taxon>
        <taxon>Actinomycetota</taxon>
        <taxon>Actinomycetes</taxon>
        <taxon>Kitasatosporales</taxon>
        <taxon>Streptomycetaceae</taxon>
        <taxon>Streptomyces</taxon>
    </lineage>
</organism>
<reference evidence="4" key="1">
    <citation type="journal article" date="2014" name="Int. J. Syst. Evol. Microbiol.">
        <title>Complete genome sequence of Corynebacterium casei LMG S-19264T (=DSM 44701T), isolated from a smear-ripened cheese.</title>
        <authorList>
            <consortium name="US DOE Joint Genome Institute (JGI-PGF)"/>
            <person name="Walter F."/>
            <person name="Albersmeier A."/>
            <person name="Kalinowski J."/>
            <person name="Ruckert C."/>
        </authorList>
    </citation>
    <scope>NUCLEOTIDE SEQUENCE</scope>
    <source>
        <strain evidence="4">JCM 4059</strain>
    </source>
</reference>
<dbReference type="PANTHER" id="PTHR11487">
    <property type="entry name" value="THIOESTERASE"/>
    <property type="match status" value="1"/>
</dbReference>
<gene>
    <name evidence="4" type="ORF">GCM10010218_50490</name>
</gene>
<protein>
    <submittedName>
        <fullName evidence="4">Thioesterase</fullName>
    </submittedName>
</protein>
<accession>A0A919B7C6</accession>
<reference evidence="4" key="2">
    <citation type="submission" date="2020-09" db="EMBL/GenBank/DDBJ databases">
        <authorList>
            <person name="Sun Q."/>
            <person name="Ohkuma M."/>
        </authorList>
    </citation>
    <scope>NUCLEOTIDE SEQUENCE</scope>
    <source>
        <strain evidence="4">JCM 4059</strain>
    </source>
</reference>
<proteinExistence type="inferred from homology"/>
<dbReference type="Gene3D" id="3.40.50.1820">
    <property type="entry name" value="alpha/beta hydrolase"/>
    <property type="match status" value="1"/>
</dbReference>
<dbReference type="AlphaFoldDB" id="A0A919B7C6"/>
<dbReference type="GO" id="GO:0016787">
    <property type="term" value="F:hydrolase activity"/>
    <property type="evidence" value="ECO:0007669"/>
    <property type="project" value="UniProtKB-KW"/>
</dbReference>
<evidence type="ECO:0000256" key="1">
    <source>
        <dbReference type="ARBA" id="ARBA00007169"/>
    </source>
</evidence>
<comment type="caution">
    <text evidence="4">The sequence shown here is derived from an EMBL/GenBank/DDBJ whole genome shotgun (WGS) entry which is preliminary data.</text>
</comment>
<dbReference type="SUPFAM" id="SSF53474">
    <property type="entry name" value="alpha/beta-Hydrolases"/>
    <property type="match status" value="1"/>
</dbReference>
<name>A0A919B7C6_9ACTN</name>
<dbReference type="InterPro" id="IPR001031">
    <property type="entry name" value="Thioesterase"/>
</dbReference>
<evidence type="ECO:0000313" key="4">
    <source>
        <dbReference type="EMBL" id="GHF62881.1"/>
    </source>
</evidence>
<dbReference type="SMART" id="SM00824">
    <property type="entry name" value="PKS_TE"/>
    <property type="match status" value="1"/>
</dbReference>
<dbReference type="EMBL" id="BNBD01000012">
    <property type="protein sequence ID" value="GHF62881.1"/>
    <property type="molecule type" value="Genomic_DNA"/>
</dbReference>